<feature type="domain" description="G-protein coupled receptors family 2 profile 2" evidence="6">
    <location>
        <begin position="1"/>
        <end position="195"/>
    </location>
</feature>
<dbReference type="PANTHER" id="PTHR45620">
    <property type="entry name" value="PDF RECEPTOR-LIKE PROTEIN-RELATED"/>
    <property type="match status" value="1"/>
</dbReference>
<evidence type="ECO:0000256" key="5">
    <source>
        <dbReference type="SAM" id="Phobius"/>
    </source>
</evidence>
<dbReference type="Proteomes" id="UP001558652">
    <property type="component" value="Unassembled WGS sequence"/>
</dbReference>
<feature type="transmembrane region" description="Helical" evidence="5">
    <location>
        <begin position="109"/>
        <end position="130"/>
    </location>
</feature>
<name>A0ABD0YNU2_9HEMI</name>
<dbReference type="InterPro" id="IPR050332">
    <property type="entry name" value="GPCR_2"/>
</dbReference>
<dbReference type="EMBL" id="JBFDAA010000017">
    <property type="protein sequence ID" value="KAL1116900.1"/>
    <property type="molecule type" value="Genomic_DNA"/>
</dbReference>
<keyword evidence="8" id="KW-1185">Reference proteome</keyword>
<evidence type="ECO:0000256" key="4">
    <source>
        <dbReference type="ARBA" id="ARBA00023136"/>
    </source>
</evidence>
<protein>
    <recommendedName>
        <fullName evidence="6">G-protein coupled receptors family 2 profile 2 domain-containing protein</fullName>
    </recommendedName>
</protein>
<evidence type="ECO:0000256" key="3">
    <source>
        <dbReference type="ARBA" id="ARBA00022989"/>
    </source>
</evidence>
<dbReference type="Pfam" id="PF00002">
    <property type="entry name" value="7tm_2"/>
    <property type="match status" value="1"/>
</dbReference>
<organism evidence="7 8">
    <name type="scientific">Ranatra chinensis</name>
    <dbReference type="NCBI Taxonomy" id="642074"/>
    <lineage>
        <taxon>Eukaryota</taxon>
        <taxon>Metazoa</taxon>
        <taxon>Ecdysozoa</taxon>
        <taxon>Arthropoda</taxon>
        <taxon>Hexapoda</taxon>
        <taxon>Insecta</taxon>
        <taxon>Pterygota</taxon>
        <taxon>Neoptera</taxon>
        <taxon>Paraneoptera</taxon>
        <taxon>Hemiptera</taxon>
        <taxon>Heteroptera</taxon>
        <taxon>Panheteroptera</taxon>
        <taxon>Nepomorpha</taxon>
        <taxon>Nepidae</taxon>
        <taxon>Ranatrinae</taxon>
        <taxon>Ranatra</taxon>
    </lineage>
</organism>
<proteinExistence type="predicted"/>
<evidence type="ECO:0000256" key="1">
    <source>
        <dbReference type="ARBA" id="ARBA00004141"/>
    </source>
</evidence>
<feature type="transmembrane region" description="Helical" evidence="5">
    <location>
        <begin position="151"/>
        <end position="172"/>
    </location>
</feature>
<dbReference type="PROSITE" id="PS50261">
    <property type="entry name" value="G_PROTEIN_RECEP_F2_4"/>
    <property type="match status" value="1"/>
</dbReference>
<gene>
    <name evidence="7" type="ORF">AAG570_005369</name>
</gene>
<comment type="caution">
    <text evidence="7">The sequence shown here is derived from an EMBL/GenBank/DDBJ whole genome shotgun (WGS) entry which is preliminary data.</text>
</comment>
<evidence type="ECO:0000256" key="2">
    <source>
        <dbReference type="ARBA" id="ARBA00022692"/>
    </source>
</evidence>
<evidence type="ECO:0000313" key="8">
    <source>
        <dbReference type="Proteomes" id="UP001558652"/>
    </source>
</evidence>
<dbReference type="InterPro" id="IPR000832">
    <property type="entry name" value="GPCR_2_secretin-like"/>
</dbReference>
<accession>A0ABD0YNU2</accession>
<dbReference type="AlphaFoldDB" id="A0ABD0YNU2"/>
<dbReference type="InterPro" id="IPR017981">
    <property type="entry name" value="GPCR_2-like_7TM"/>
</dbReference>
<keyword evidence="3 5" id="KW-1133">Transmembrane helix</keyword>
<keyword evidence="4 5" id="KW-0472">Membrane</keyword>
<feature type="transmembrane region" description="Helical" evidence="5">
    <location>
        <begin position="70"/>
        <end position="89"/>
    </location>
</feature>
<evidence type="ECO:0000313" key="7">
    <source>
        <dbReference type="EMBL" id="KAL1116900.1"/>
    </source>
</evidence>
<dbReference type="GO" id="GO:0016020">
    <property type="term" value="C:membrane"/>
    <property type="evidence" value="ECO:0007669"/>
    <property type="project" value="UniProtKB-SubCell"/>
</dbReference>
<evidence type="ECO:0000259" key="6">
    <source>
        <dbReference type="PROSITE" id="PS50261"/>
    </source>
</evidence>
<comment type="subcellular location">
    <subcellularLocation>
        <location evidence="1">Membrane</location>
        <topology evidence="1">Multi-pass membrane protein</topology>
    </subcellularLocation>
</comment>
<keyword evidence="2 5" id="KW-0812">Transmembrane</keyword>
<dbReference type="PRINTS" id="PR00249">
    <property type="entry name" value="GPCRSECRETIN"/>
</dbReference>
<dbReference type="PANTHER" id="PTHR45620:SF1">
    <property type="entry name" value="G-PROTEIN COUPLED RECEPTORS FAMILY 2 PROFILE 2 DOMAIN-CONTAINING PROTEIN"/>
    <property type="match status" value="1"/>
</dbReference>
<sequence>MYVCNTFRRLRCPRNVLHMHLFLSFILRAILTLLKDSLFARGAGLASDFQNNWGCKIIISLWEFSIMSNYSWILIEGLPLLNVIPWVVVRAELDDTLCWTTYNNRLYSLIMEIPVVIFMGVNFILFLNIVRVLRLKLTASISEENRRYRKWAKSTLVLVPLFGVHSVLFIWMSYLGDTLGSLEIVWLYIDQLFNCCQVNNAL</sequence>
<reference evidence="7 8" key="1">
    <citation type="submission" date="2024-07" db="EMBL/GenBank/DDBJ databases">
        <title>Chromosome-level genome assembly of the water stick insect Ranatra chinensis (Heteroptera: Nepidae).</title>
        <authorList>
            <person name="Liu X."/>
        </authorList>
    </citation>
    <scope>NUCLEOTIDE SEQUENCE [LARGE SCALE GENOMIC DNA]</scope>
    <source>
        <strain evidence="7">Cailab_2021Rc</strain>
        <tissue evidence="7">Muscle</tissue>
    </source>
</reference>
<dbReference type="Gene3D" id="1.20.1070.10">
    <property type="entry name" value="Rhodopsin 7-helix transmembrane proteins"/>
    <property type="match status" value="2"/>
</dbReference>